<dbReference type="EMBL" id="CADIKK010000010">
    <property type="protein sequence ID" value="CAB3787474.1"/>
    <property type="molecule type" value="Genomic_DNA"/>
</dbReference>
<gene>
    <name evidence="1" type="ORF">LMG28614_02509</name>
</gene>
<dbReference type="GO" id="GO:0015288">
    <property type="term" value="F:porin activity"/>
    <property type="evidence" value="ECO:0007669"/>
    <property type="project" value="InterPro"/>
</dbReference>
<dbReference type="InterPro" id="IPR023614">
    <property type="entry name" value="Porin_dom_sf"/>
</dbReference>
<dbReference type="CDD" id="cd00342">
    <property type="entry name" value="gram_neg_porins"/>
    <property type="match status" value="1"/>
</dbReference>
<dbReference type="SUPFAM" id="SSF56935">
    <property type="entry name" value="Porins"/>
    <property type="match status" value="1"/>
</dbReference>
<reference evidence="1 2" key="1">
    <citation type="submission" date="2020-04" db="EMBL/GenBank/DDBJ databases">
        <authorList>
            <person name="De Canck E."/>
        </authorList>
    </citation>
    <scope>NUCLEOTIDE SEQUENCE [LARGE SCALE GENOMIC DNA]</scope>
    <source>
        <strain evidence="1 2">LMG 28614</strain>
    </source>
</reference>
<sequence length="105" mass="11068">MGAKIDGHVTFNIAEIVASYMITPALQPGTAYSYTAGSVSATGQKPRYNEFDASADYFLSRSTDVYACATYMRAGSGANADLAPVLSASSSADQVALRVGVRKRF</sequence>
<name>A0A6S7CT21_9BURK</name>
<dbReference type="Gene3D" id="2.40.160.10">
    <property type="entry name" value="Porin"/>
    <property type="match status" value="1"/>
</dbReference>
<evidence type="ECO:0000313" key="2">
    <source>
        <dbReference type="Proteomes" id="UP000494365"/>
    </source>
</evidence>
<organism evidence="1 2">
    <name type="scientific">Paraburkholderia ultramafica</name>
    <dbReference type="NCBI Taxonomy" id="1544867"/>
    <lineage>
        <taxon>Bacteria</taxon>
        <taxon>Pseudomonadati</taxon>
        <taxon>Pseudomonadota</taxon>
        <taxon>Betaproteobacteria</taxon>
        <taxon>Burkholderiales</taxon>
        <taxon>Burkholderiaceae</taxon>
        <taxon>Paraburkholderia</taxon>
    </lineage>
</organism>
<protein>
    <recommendedName>
        <fullName evidence="3">Porin</fullName>
    </recommendedName>
</protein>
<evidence type="ECO:0008006" key="3">
    <source>
        <dbReference type="Google" id="ProtNLM"/>
    </source>
</evidence>
<dbReference type="AlphaFoldDB" id="A0A6S7CT21"/>
<dbReference type="InterPro" id="IPR033900">
    <property type="entry name" value="Gram_neg_porin_domain"/>
</dbReference>
<proteinExistence type="predicted"/>
<accession>A0A6S7CT21</accession>
<dbReference type="RefSeq" id="WP_246279016.1">
    <property type="nucleotide sequence ID" value="NZ_CADIKK010000010.1"/>
</dbReference>
<dbReference type="Proteomes" id="UP000494365">
    <property type="component" value="Unassembled WGS sequence"/>
</dbReference>
<dbReference type="GO" id="GO:0016020">
    <property type="term" value="C:membrane"/>
    <property type="evidence" value="ECO:0007669"/>
    <property type="project" value="InterPro"/>
</dbReference>
<evidence type="ECO:0000313" key="1">
    <source>
        <dbReference type="EMBL" id="CAB3787474.1"/>
    </source>
</evidence>
<keyword evidence="2" id="KW-1185">Reference proteome</keyword>